<evidence type="ECO:0000313" key="3">
    <source>
        <dbReference type="Proteomes" id="UP001552594"/>
    </source>
</evidence>
<proteinExistence type="predicted"/>
<dbReference type="EMBL" id="JBFAUK010000041">
    <property type="protein sequence ID" value="MEV5510837.1"/>
    <property type="molecule type" value="Genomic_DNA"/>
</dbReference>
<name>A0ABV3K861_STRON</name>
<organism evidence="2 3">
    <name type="scientific">Streptomyces orinoci</name>
    <name type="common">Streptoverticillium orinoci</name>
    <dbReference type="NCBI Taxonomy" id="67339"/>
    <lineage>
        <taxon>Bacteria</taxon>
        <taxon>Bacillati</taxon>
        <taxon>Actinomycetota</taxon>
        <taxon>Actinomycetes</taxon>
        <taxon>Kitasatosporales</taxon>
        <taxon>Streptomycetaceae</taxon>
        <taxon>Streptomyces</taxon>
    </lineage>
</organism>
<reference evidence="2 3" key="1">
    <citation type="submission" date="2024-06" db="EMBL/GenBank/DDBJ databases">
        <title>The Natural Products Discovery Center: Release of the First 8490 Sequenced Strains for Exploring Actinobacteria Biosynthetic Diversity.</title>
        <authorList>
            <person name="Kalkreuter E."/>
            <person name="Kautsar S.A."/>
            <person name="Yang D."/>
            <person name="Bader C.D."/>
            <person name="Teijaro C.N."/>
            <person name="Fluegel L."/>
            <person name="Davis C.M."/>
            <person name="Simpson J.R."/>
            <person name="Lauterbach L."/>
            <person name="Steele A.D."/>
            <person name="Gui C."/>
            <person name="Meng S."/>
            <person name="Li G."/>
            <person name="Viehrig K."/>
            <person name="Ye F."/>
            <person name="Su P."/>
            <person name="Kiefer A.F."/>
            <person name="Nichols A."/>
            <person name="Cepeda A.J."/>
            <person name="Yan W."/>
            <person name="Fan B."/>
            <person name="Jiang Y."/>
            <person name="Adhikari A."/>
            <person name="Zheng C.-J."/>
            <person name="Schuster L."/>
            <person name="Cowan T.M."/>
            <person name="Smanski M.J."/>
            <person name="Chevrette M.G."/>
            <person name="De Carvalho L.P.S."/>
            <person name="Shen B."/>
        </authorList>
    </citation>
    <scope>NUCLEOTIDE SEQUENCE [LARGE SCALE GENOMIC DNA]</scope>
    <source>
        <strain evidence="2 3">NPDC052347</strain>
    </source>
</reference>
<feature type="region of interest" description="Disordered" evidence="1">
    <location>
        <begin position="1"/>
        <end position="20"/>
    </location>
</feature>
<evidence type="ECO:0000313" key="2">
    <source>
        <dbReference type="EMBL" id="MEV5510837.1"/>
    </source>
</evidence>
<accession>A0ABV3K861</accession>
<dbReference type="Proteomes" id="UP001552594">
    <property type="component" value="Unassembled WGS sequence"/>
</dbReference>
<gene>
    <name evidence="2" type="ORF">AB0L16_31175</name>
</gene>
<sequence length="43" mass="4757">MTPGPYSRAQTAVRLSLGSPQRLPVSGRGLRNLSELHKFFHPP</sequence>
<evidence type="ECO:0000256" key="1">
    <source>
        <dbReference type="SAM" id="MobiDB-lite"/>
    </source>
</evidence>
<comment type="caution">
    <text evidence="2">The sequence shown here is derived from an EMBL/GenBank/DDBJ whole genome shotgun (WGS) entry which is preliminary data.</text>
</comment>
<protein>
    <submittedName>
        <fullName evidence="2">Uncharacterized protein</fullName>
    </submittedName>
</protein>
<dbReference type="RefSeq" id="WP_277751810.1">
    <property type="nucleotide sequence ID" value="NZ_JBFAUK010000041.1"/>
</dbReference>
<keyword evidence="3" id="KW-1185">Reference proteome</keyword>